<protein>
    <submittedName>
        <fullName evidence="8">Bifunctional Phosphatidylinositol 4-kinase gamma 1-8/Phosphatidylinositol 3--4-kinase</fullName>
    </submittedName>
</protein>
<comment type="similarity">
    <text evidence="1">Belongs to the PI3/PI4-kinase family. Type II PI4K subfamily.</text>
</comment>
<dbReference type="GeneID" id="94336105"/>
<evidence type="ECO:0000313" key="9">
    <source>
        <dbReference type="EMBL" id="KAK2196560.1"/>
    </source>
</evidence>
<dbReference type="AlphaFoldDB" id="A0AAD9PH25"/>
<organism evidence="8 10">
    <name type="scientific">Babesia duncani</name>
    <dbReference type="NCBI Taxonomy" id="323732"/>
    <lineage>
        <taxon>Eukaryota</taxon>
        <taxon>Sar</taxon>
        <taxon>Alveolata</taxon>
        <taxon>Apicomplexa</taxon>
        <taxon>Aconoidasida</taxon>
        <taxon>Piroplasmida</taxon>
        <taxon>Babesiidae</taxon>
        <taxon>Babesia</taxon>
    </lineage>
</organism>
<dbReference type="InterPro" id="IPR044571">
    <property type="entry name" value="P4KG1-8"/>
</dbReference>
<keyword evidence="10" id="KW-1185">Reference proteome</keyword>
<dbReference type="GO" id="GO:0016301">
    <property type="term" value="F:kinase activity"/>
    <property type="evidence" value="ECO:0007669"/>
    <property type="project" value="UniProtKB-KW"/>
</dbReference>
<evidence type="ECO:0000256" key="2">
    <source>
        <dbReference type="ARBA" id="ARBA00022679"/>
    </source>
</evidence>
<dbReference type="InterPro" id="IPR000403">
    <property type="entry name" value="PI3/4_kinase_cat_dom"/>
</dbReference>
<evidence type="ECO:0000256" key="4">
    <source>
        <dbReference type="ARBA" id="ARBA00022777"/>
    </source>
</evidence>
<feature type="region of interest" description="Disordered" evidence="6">
    <location>
        <begin position="478"/>
        <end position="524"/>
    </location>
</feature>
<keyword evidence="4" id="KW-0418">Kinase</keyword>
<dbReference type="EMBL" id="JALLKP010000002">
    <property type="protein sequence ID" value="KAK2196560.1"/>
    <property type="molecule type" value="Genomic_DNA"/>
</dbReference>
<dbReference type="GO" id="GO:0005524">
    <property type="term" value="F:ATP binding"/>
    <property type="evidence" value="ECO:0007669"/>
    <property type="project" value="UniProtKB-KW"/>
</dbReference>
<name>A0AAD9PH25_9APIC</name>
<keyword evidence="3" id="KW-0547">Nucleotide-binding</keyword>
<keyword evidence="5" id="KW-0067">ATP-binding</keyword>
<keyword evidence="2" id="KW-0808">Transferase</keyword>
<reference evidence="8" key="1">
    <citation type="journal article" date="2023" name="Nat. Microbiol.">
        <title>Babesia duncani multi-omics identifies virulence factors and drug targets.</title>
        <authorList>
            <person name="Singh P."/>
            <person name="Lonardi S."/>
            <person name="Liang Q."/>
            <person name="Vydyam P."/>
            <person name="Khabirova E."/>
            <person name="Fang T."/>
            <person name="Gihaz S."/>
            <person name="Thekkiniath J."/>
            <person name="Munshi M."/>
            <person name="Abel S."/>
            <person name="Ciampossin L."/>
            <person name="Batugedara G."/>
            <person name="Gupta M."/>
            <person name="Lu X.M."/>
            <person name="Lenz T."/>
            <person name="Chakravarty S."/>
            <person name="Cornillot E."/>
            <person name="Hu Y."/>
            <person name="Ma W."/>
            <person name="Gonzalez L.M."/>
            <person name="Sanchez S."/>
            <person name="Estrada K."/>
            <person name="Sanchez-Flores A."/>
            <person name="Montero E."/>
            <person name="Harb O.S."/>
            <person name="Le Roch K.G."/>
            <person name="Mamoun C.B."/>
        </authorList>
    </citation>
    <scope>NUCLEOTIDE SEQUENCE</scope>
    <source>
        <strain evidence="8">WA1</strain>
    </source>
</reference>
<sequence length="623" mass="70607">MSSGVLRISQQNYFSTHNALQEGAIDDSAVRFVLHELNGERHGALRIFPFYDVQMVKRLLIKKLSLPRGTLVKDLRILYKGLELPNYRTMDSYINHADRSNQRLYWCLKEINPTQGIRPSGIKVTAKLQRLISDVSLSMKHNIKPKLTMDGTGGTYLLYNKHGKCCAIFKPIDEEAFTPFNPRGYQGKMYQHGFRSGVLSGEGASREVAAYLLDAAYGGACGVPDTTMVEASHSAFNNSCDAKFIQDLSDSGPKWKTGSLQEFIDCHESSGDYHPGLFNRHDVHRIGILDLRVLNLDRNDGNILVQAVDEDGLPCLGIDQDCKLKLIPIDHGLILPDVIDVTTLDLVWYDWPQALLPFYKSELDLIYALDPDKDAERLHKRLLIRTECLRTMRVTVRLLQIGSSMHLNLRQIAKMALRHDLDVPSELECLVKTAIEYAFKATDATSLISSNRFGVAMDVSTSLEKVAKRLSAATVATGDDLGEPDALDENDDDDDYDNYDETTWDSETHSYETNSPGNHNQETQPITYKTLTRTTYRRRLAQSMEPSIWTLLDSRGRPIHIDWDAQFEHCFYSMIEKMFYGYIAKQYPNWESLPYNGSGGEVFSWSHRQVGPPLALTRAWFQT</sequence>
<dbReference type="PANTHER" id="PTHR45800">
    <property type="entry name" value="PHOSPHATIDYLINOSITOL 4-KINASE GAMMA"/>
    <property type="match status" value="1"/>
</dbReference>
<dbReference type="Proteomes" id="UP001214638">
    <property type="component" value="Unassembled WGS sequence"/>
</dbReference>
<feature type="compositionally biased region" description="Polar residues" evidence="6">
    <location>
        <begin position="511"/>
        <end position="524"/>
    </location>
</feature>
<dbReference type="KEGG" id="bdw:94336105"/>
<dbReference type="RefSeq" id="XP_067803402.1">
    <property type="nucleotide sequence ID" value="XM_067946838.1"/>
</dbReference>
<evidence type="ECO:0000313" key="8">
    <source>
        <dbReference type="EMBL" id="KAK2194421.1"/>
    </source>
</evidence>
<dbReference type="PROSITE" id="PS50290">
    <property type="entry name" value="PI3_4_KINASE_3"/>
    <property type="match status" value="1"/>
</dbReference>
<evidence type="ECO:0000313" key="10">
    <source>
        <dbReference type="Proteomes" id="UP001214638"/>
    </source>
</evidence>
<evidence type="ECO:0000256" key="3">
    <source>
        <dbReference type="ARBA" id="ARBA00022741"/>
    </source>
</evidence>
<feature type="compositionally biased region" description="Acidic residues" evidence="6">
    <location>
        <begin position="480"/>
        <end position="504"/>
    </location>
</feature>
<dbReference type="PANTHER" id="PTHR45800:SF11">
    <property type="entry name" value="PHOSPHATIDYLINOSITOL 3-KINASE-RELATED PROTEIN KINASE"/>
    <property type="match status" value="1"/>
</dbReference>
<evidence type="ECO:0000259" key="7">
    <source>
        <dbReference type="PROSITE" id="PS50290"/>
    </source>
</evidence>
<evidence type="ECO:0000256" key="1">
    <source>
        <dbReference type="ARBA" id="ARBA00008941"/>
    </source>
</evidence>
<gene>
    <name evidence="9" type="ORF">BdWA1_001807</name>
    <name evidence="8" type="ORF">BdWA1_004106</name>
</gene>
<dbReference type="EMBL" id="JALLKP010000127">
    <property type="protein sequence ID" value="KAK2194421.1"/>
    <property type="molecule type" value="Genomic_DNA"/>
</dbReference>
<accession>A0AAD9PH25</accession>
<evidence type="ECO:0000256" key="6">
    <source>
        <dbReference type="SAM" id="MobiDB-lite"/>
    </source>
</evidence>
<proteinExistence type="inferred from homology"/>
<dbReference type="Pfam" id="PF00454">
    <property type="entry name" value="PI3_PI4_kinase"/>
    <property type="match status" value="1"/>
</dbReference>
<feature type="domain" description="PI3K/PI4K catalytic" evidence="7">
    <location>
        <begin position="142"/>
        <end position="453"/>
    </location>
</feature>
<comment type="caution">
    <text evidence="8">The sequence shown here is derived from an EMBL/GenBank/DDBJ whole genome shotgun (WGS) entry which is preliminary data.</text>
</comment>
<evidence type="ECO:0000256" key="5">
    <source>
        <dbReference type="ARBA" id="ARBA00022840"/>
    </source>
</evidence>